<dbReference type="RefSeq" id="WP_119549365.1">
    <property type="nucleotide sequence ID" value="NZ_QXIR01000043.1"/>
</dbReference>
<evidence type="ECO:0000256" key="1">
    <source>
        <dbReference type="SAM" id="Phobius"/>
    </source>
</evidence>
<protein>
    <recommendedName>
        <fullName evidence="4">DUF4129 domain-containing protein</fullName>
    </recommendedName>
</protein>
<sequence length="226" mass="25861">MKDKILVILIFAAMAASLGYMLSGTTISISEGVKSFYKNKQEELIAESDPLVIYAEDVRDGRELDWDPDEGLRRVIIIGDLPFPRLYGEGGFSVKDAAKLLGFLVPFCLLFIYWFRLYRKKQQKQGDDRKALTGIQQRDPHTAVTGENSMDVPSAKAIHEIRTLLKEWESNLAHDKKKRYQETISEWFKRINGPASIIPIYEKVRYGYGECTMDEYKLIKKILSAG</sequence>
<comment type="caution">
    <text evidence="2">The sequence shown here is derived from an EMBL/GenBank/DDBJ whole genome shotgun (WGS) entry which is preliminary data.</text>
</comment>
<evidence type="ECO:0000313" key="2">
    <source>
        <dbReference type="EMBL" id="RIW28551.1"/>
    </source>
</evidence>
<evidence type="ECO:0000313" key="3">
    <source>
        <dbReference type="Proteomes" id="UP000265801"/>
    </source>
</evidence>
<keyword evidence="1" id="KW-1133">Transmembrane helix</keyword>
<keyword evidence="1" id="KW-0472">Membrane</keyword>
<dbReference type="AlphaFoldDB" id="A0A3A1QT80"/>
<organism evidence="2 3">
    <name type="scientific">Bacillus salacetis</name>
    <dbReference type="NCBI Taxonomy" id="2315464"/>
    <lineage>
        <taxon>Bacteria</taxon>
        <taxon>Bacillati</taxon>
        <taxon>Bacillota</taxon>
        <taxon>Bacilli</taxon>
        <taxon>Bacillales</taxon>
        <taxon>Bacillaceae</taxon>
        <taxon>Bacillus</taxon>
    </lineage>
</organism>
<name>A0A3A1QT80_9BACI</name>
<accession>A0A3A1QT80</accession>
<dbReference type="OrthoDB" id="2837083at2"/>
<reference evidence="2 3" key="1">
    <citation type="submission" date="2018-09" db="EMBL/GenBank/DDBJ databases">
        <title>Bacillus saliacetes sp. nov., isolated from Thai shrimp paste (Ka-pi).</title>
        <authorList>
            <person name="Daroonpunt R."/>
            <person name="Tanasupawat S."/>
            <person name="Yiamsombut S."/>
        </authorList>
    </citation>
    <scope>NUCLEOTIDE SEQUENCE [LARGE SCALE GENOMIC DNA]</scope>
    <source>
        <strain evidence="2 3">SKP7-4</strain>
    </source>
</reference>
<dbReference type="EMBL" id="QXIR01000043">
    <property type="protein sequence ID" value="RIW28551.1"/>
    <property type="molecule type" value="Genomic_DNA"/>
</dbReference>
<dbReference type="Proteomes" id="UP000265801">
    <property type="component" value="Unassembled WGS sequence"/>
</dbReference>
<proteinExistence type="predicted"/>
<keyword evidence="1" id="KW-0812">Transmembrane</keyword>
<feature type="transmembrane region" description="Helical" evidence="1">
    <location>
        <begin position="97"/>
        <end position="115"/>
    </location>
</feature>
<evidence type="ECO:0008006" key="4">
    <source>
        <dbReference type="Google" id="ProtNLM"/>
    </source>
</evidence>
<keyword evidence="3" id="KW-1185">Reference proteome</keyword>
<gene>
    <name evidence="2" type="ORF">D3H55_21490</name>
</gene>